<reference evidence="4 5" key="1">
    <citation type="submission" date="2016-10" db="EMBL/GenBank/DDBJ databases">
        <title>Complete Genome Sequence of Peptococcaceae strain DCMF.</title>
        <authorList>
            <person name="Edwards R.J."/>
            <person name="Holland S.I."/>
            <person name="Deshpande N.P."/>
            <person name="Wong Y.K."/>
            <person name="Ertan H."/>
            <person name="Manefield M."/>
            <person name="Russell T.L."/>
            <person name="Lee M.J."/>
        </authorList>
    </citation>
    <scope>NUCLEOTIDE SEQUENCE [LARGE SCALE GENOMIC DNA]</scope>
    <source>
        <strain evidence="4 5">DCMF</strain>
    </source>
</reference>
<dbReference type="Pfam" id="PF04412">
    <property type="entry name" value="AcnX"/>
    <property type="match status" value="1"/>
</dbReference>
<evidence type="ECO:0000313" key="5">
    <source>
        <dbReference type="Proteomes" id="UP000323521"/>
    </source>
</evidence>
<keyword evidence="2" id="KW-0456">Lyase</keyword>
<dbReference type="InterPro" id="IPR007506">
    <property type="entry name" value="PMDh-L-like_dom"/>
</dbReference>
<keyword evidence="1" id="KW-0408">Iron</keyword>
<evidence type="ECO:0000256" key="1">
    <source>
        <dbReference type="ARBA" id="ARBA00023004"/>
    </source>
</evidence>
<protein>
    <recommendedName>
        <fullName evidence="3">Phosphomevalonate dehydratase large subunit-like domain-containing protein</fullName>
    </recommendedName>
</protein>
<gene>
    <name evidence="4" type="ORF">DCMF_26505</name>
</gene>
<keyword evidence="5" id="KW-1185">Reference proteome</keyword>
<organism evidence="4 5">
    <name type="scientific">Formimonas warabiya</name>
    <dbReference type="NCBI Taxonomy" id="1761012"/>
    <lineage>
        <taxon>Bacteria</taxon>
        <taxon>Bacillati</taxon>
        <taxon>Bacillota</taxon>
        <taxon>Clostridia</taxon>
        <taxon>Eubacteriales</taxon>
        <taxon>Peptococcaceae</taxon>
        <taxon>Candidatus Formimonas</taxon>
    </lineage>
</organism>
<dbReference type="EMBL" id="CP017634">
    <property type="protein sequence ID" value="ATW27832.1"/>
    <property type="molecule type" value="Genomic_DNA"/>
</dbReference>
<dbReference type="OrthoDB" id="1550274at2"/>
<dbReference type="PANTHER" id="PTHR36577:SF3">
    <property type="entry name" value="DUF521 DOMAIN PROTEIN (AFU_ORTHOLOGUE AFUA_6G00490)"/>
    <property type="match status" value="1"/>
</dbReference>
<proteinExistence type="predicted"/>
<name>A0A3G1KZ98_FORW1</name>
<dbReference type="PANTHER" id="PTHR36577">
    <property type="entry name" value="DUF521 DOMAIN PROTEIN (AFU_ORTHOLOGUE AFUA_6G00490)"/>
    <property type="match status" value="1"/>
</dbReference>
<evidence type="ECO:0000259" key="3">
    <source>
        <dbReference type="Pfam" id="PF04412"/>
    </source>
</evidence>
<dbReference type="AlphaFoldDB" id="A0A3G1KZ98"/>
<dbReference type="GO" id="GO:0016829">
    <property type="term" value="F:lyase activity"/>
    <property type="evidence" value="ECO:0007669"/>
    <property type="project" value="UniProtKB-KW"/>
</dbReference>
<evidence type="ECO:0000313" key="4">
    <source>
        <dbReference type="EMBL" id="ATW27832.1"/>
    </source>
</evidence>
<accession>A0A3G1KZ98</accession>
<feature type="domain" description="Phosphomevalonate dehydratase large subunit-like" evidence="3">
    <location>
        <begin position="1"/>
        <end position="392"/>
    </location>
</feature>
<evidence type="ECO:0000256" key="2">
    <source>
        <dbReference type="ARBA" id="ARBA00023239"/>
    </source>
</evidence>
<sequence>MYLTDEEKAMLAGEYGAGTALAMKIQVAVGECFDAPRMVEISKAHVALSNQEADLWFVEKLLKAGARCRIAPTVNPGFHLEFCREHLSISTEDGELMERTRKAYQEIGAILTFSCTPYLEANVPRFGEIISYSETSATAYVNSVIGARTNRESVQSSLCAAITGRVPEYGYLLEENRTGNILVQVEADIKNDFDYQLLGYCAKKIGYGVPVFVGLPAHPSQEALMNLGAQLNTIGAYAIYHVVGVTPEAQTIEDAFGGKDPARTVVITNEDLAEVHQNISHPEGKIAFAMFGCPHFTINQVREIAQMVHGKKLAAEMWILTSSLTKELADRMGLTETIENSGGHILDNTCIDQPCWHHLEGKVGVTDSPKCAYYTKRRGLEFIIRDLRSCVDAALKGEVS</sequence>
<dbReference type="KEGG" id="fwa:DCMF_26505"/>
<dbReference type="Proteomes" id="UP000323521">
    <property type="component" value="Chromosome"/>
</dbReference>